<dbReference type="EMBL" id="JAUDFV010000139">
    <property type="protein sequence ID" value="KAL2723903.1"/>
    <property type="molecule type" value="Genomic_DNA"/>
</dbReference>
<name>A0ABD2ATF5_VESSQ</name>
<comment type="caution">
    <text evidence="2">The sequence shown here is derived from an EMBL/GenBank/DDBJ whole genome shotgun (WGS) entry which is preliminary data.</text>
</comment>
<sequence>MHNVERLNLILNIKQIVNTKWIFINIMPVMHAYFIAVNFKDYYIYVSKIFTDEASTKKKKLKKKNKKNNPSFDVYFPYLIW</sequence>
<keyword evidence="3" id="KW-1185">Reference proteome</keyword>
<proteinExistence type="predicted"/>
<reference evidence="2 3" key="1">
    <citation type="journal article" date="2024" name="Ann. Entomol. Soc. Am.">
        <title>Genomic analyses of the southern and eastern yellowjacket wasps (Hymenoptera: Vespidae) reveal evolutionary signatures of social life.</title>
        <authorList>
            <person name="Catto M.A."/>
            <person name="Caine P.B."/>
            <person name="Orr S.E."/>
            <person name="Hunt B.G."/>
            <person name="Goodisman M.A.D."/>
        </authorList>
    </citation>
    <scope>NUCLEOTIDE SEQUENCE [LARGE SCALE GENOMIC DNA]</scope>
    <source>
        <strain evidence="2">233</strain>
        <tissue evidence="2">Head and thorax</tissue>
    </source>
</reference>
<accession>A0ABD2ATF5</accession>
<gene>
    <name evidence="2" type="ORF">V1478_008416</name>
</gene>
<keyword evidence="1" id="KW-1133">Transmembrane helix</keyword>
<protein>
    <submittedName>
        <fullName evidence="2">Uncharacterized protein</fullName>
    </submittedName>
</protein>
<keyword evidence="1" id="KW-0472">Membrane</keyword>
<dbReference type="Proteomes" id="UP001607302">
    <property type="component" value="Unassembled WGS sequence"/>
</dbReference>
<keyword evidence="1" id="KW-0812">Transmembrane</keyword>
<evidence type="ECO:0000313" key="3">
    <source>
        <dbReference type="Proteomes" id="UP001607302"/>
    </source>
</evidence>
<evidence type="ECO:0000313" key="2">
    <source>
        <dbReference type="EMBL" id="KAL2723903.1"/>
    </source>
</evidence>
<dbReference type="AlphaFoldDB" id="A0ABD2ATF5"/>
<feature type="transmembrane region" description="Helical" evidence="1">
    <location>
        <begin position="20"/>
        <end position="39"/>
    </location>
</feature>
<organism evidence="2 3">
    <name type="scientific">Vespula squamosa</name>
    <name type="common">Southern yellow jacket</name>
    <name type="synonym">Wasp</name>
    <dbReference type="NCBI Taxonomy" id="30214"/>
    <lineage>
        <taxon>Eukaryota</taxon>
        <taxon>Metazoa</taxon>
        <taxon>Ecdysozoa</taxon>
        <taxon>Arthropoda</taxon>
        <taxon>Hexapoda</taxon>
        <taxon>Insecta</taxon>
        <taxon>Pterygota</taxon>
        <taxon>Neoptera</taxon>
        <taxon>Endopterygota</taxon>
        <taxon>Hymenoptera</taxon>
        <taxon>Apocrita</taxon>
        <taxon>Aculeata</taxon>
        <taxon>Vespoidea</taxon>
        <taxon>Vespidae</taxon>
        <taxon>Vespinae</taxon>
        <taxon>Vespula</taxon>
    </lineage>
</organism>
<evidence type="ECO:0000256" key="1">
    <source>
        <dbReference type="SAM" id="Phobius"/>
    </source>
</evidence>